<dbReference type="RefSeq" id="WP_099082210.1">
    <property type="nucleotide sequence ID" value="NZ_AWQQ01000020.1"/>
</dbReference>
<evidence type="ECO:0000313" key="1">
    <source>
        <dbReference type="EMBL" id="PHJ39450.1"/>
    </source>
</evidence>
<dbReference type="Proteomes" id="UP000222564">
    <property type="component" value="Unassembled WGS sequence"/>
</dbReference>
<comment type="caution">
    <text evidence="1">The sequence shown here is derived from an EMBL/GenBank/DDBJ whole genome shotgun (WGS) entry which is preliminary data.</text>
</comment>
<dbReference type="Pfam" id="PF11213">
    <property type="entry name" value="DUF3006"/>
    <property type="match status" value="1"/>
</dbReference>
<dbReference type="InterPro" id="IPR021377">
    <property type="entry name" value="DUF3006"/>
</dbReference>
<dbReference type="OrthoDB" id="164847at2"/>
<name>A0A2C6LLI1_9FIRM</name>
<organism evidence="1 2">
    <name type="scientific">Desulforamulus profundi</name>
    <dbReference type="NCBI Taxonomy" id="1383067"/>
    <lineage>
        <taxon>Bacteria</taxon>
        <taxon>Bacillati</taxon>
        <taxon>Bacillota</taxon>
        <taxon>Clostridia</taxon>
        <taxon>Eubacteriales</taxon>
        <taxon>Peptococcaceae</taxon>
        <taxon>Desulforamulus</taxon>
    </lineage>
</organism>
<dbReference type="AlphaFoldDB" id="A0A2C6LLI1"/>
<proteinExistence type="predicted"/>
<protein>
    <submittedName>
        <fullName evidence="1">Uncharacterized protein</fullName>
    </submittedName>
</protein>
<accession>A0A2C6LLI1</accession>
<dbReference type="EMBL" id="AWQQ01000020">
    <property type="protein sequence ID" value="PHJ39450.1"/>
    <property type="molecule type" value="Genomic_DNA"/>
</dbReference>
<dbReference type="Gene3D" id="6.20.120.50">
    <property type="match status" value="1"/>
</dbReference>
<gene>
    <name evidence="1" type="ORF">P378_03310</name>
</gene>
<sequence>MGDQLDRLCIIDRFEGDWAVVEFEGRTTFNFPRKLLPEYAREGDVLKFQVMIDRHETEKRRAEIDVLVKKLFVEE</sequence>
<keyword evidence="2" id="KW-1185">Reference proteome</keyword>
<reference evidence="1 2" key="1">
    <citation type="submission" date="2013-09" db="EMBL/GenBank/DDBJ databases">
        <title>Biodegradation of hydrocarbons in the deep terrestrial subsurface : characterization of a microbial consortium composed of two Desulfotomaculum species originating from a deep geological formation.</title>
        <authorList>
            <person name="Aullo T."/>
            <person name="Berlendis S."/>
            <person name="Lascourreges J.-F."/>
            <person name="Dessort D."/>
            <person name="Saint-Laurent S."/>
            <person name="Schraauwers B."/>
            <person name="Mas J."/>
            <person name="Magot M."/>
            <person name="Ranchou-Peyruse A."/>
        </authorList>
    </citation>
    <scope>NUCLEOTIDE SEQUENCE [LARGE SCALE GENOMIC DNA]</scope>
    <source>
        <strain evidence="1 2">Bs107</strain>
    </source>
</reference>
<evidence type="ECO:0000313" key="2">
    <source>
        <dbReference type="Proteomes" id="UP000222564"/>
    </source>
</evidence>